<protein>
    <recommendedName>
        <fullName evidence="6">NAD(P)-binding protein</fullName>
    </recommendedName>
</protein>
<dbReference type="HOGENOM" id="CLU_010194_44_0_1"/>
<dbReference type="GO" id="GO:0016491">
    <property type="term" value="F:oxidoreductase activity"/>
    <property type="evidence" value="ECO:0007669"/>
    <property type="project" value="UniProtKB-KW"/>
</dbReference>
<evidence type="ECO:0000313" key="4">
    <source>
        <dbReference type="EMBL" id="KIN08149.1"/>
    </source>
</evidence>
<dbReference type="Proteomes" id="UP000054321">
    <property type="component" value="Unassembled WGS sequence"/>
</dbReference>
<dbReference type="Pfam" id="PF00106">
    <property type="entry name" value="adh_short"/>
    <property type="match status" value="1"/>
</dbReference>
<dbReference type="PRINTS" id="PR00081">
    <property type="entry name" value="GDHRDH"/>
</dbReference>
<gene>
    <name evidence="4" type="ORF">OIDMADRAFT_152256</name>
</gene>
<evidence type="ECO:0000313" key="5">
    <source>
        <dbReference type="Proteomes" id="UP000054321"/>
    </source>
</evidence>
<comment type="similarity">
    <text evidence="1 3">Belongs to the short-chain dehydrogenases/reductases (SDR) family.</text>
</comment>
<reference evidence="5" key="2">
    <citation type="submission" date="2015-01" db="EMBL/GenBank/DDBJ databases">
        <title>Evolutionary Origins and Diversification of the Mycorrhizal Mutualists.</title>
        <authorList>
            <consortium name="DOE Joint Genome Institute"/>
            <consortium name="Mycorrhizal Genomics Consortium"/>
            <person name="Kohler A."/>
            <person name="Kuo A."/>
            <person name="Nagy L.G."/>
            <person name="Floudas D."/>
            <person name="Copeland A."/>
            <person name="Barry K.W."/>
            <person name="Cichocki N."/>
            <person name="Veneault-Fourrey C."/>
            <person name="LaButti K."/>
            <person name="Lindquist E.A."/>
            <person name="Lipzen A."/>
            <person name="Lundell T."/>
            <person name="Morin E."/>
            <person name="Murat C."/>
            <person name="Riley R."/>
            <person name="Ohm R."/>
            <person name="Sun H."/>
            <person name="Tunlid A."/>
            <person name="Henrissat B."/>
            <person name="Grigoriev I.V."/>
            <person name="Hibbett D.S."/>
            <person name="Martin F."/>
        </authorList>
    </citation>
    <scope>NUCLEOTIDE SEQUENCE [LARGE SCALE GENOMIC DNA]</scope>
    <source>
        <strain evidence="5">Zn</strain>
    </source>
</reference>
<evidence type="ECO:0000256" key="2">
    <source>
        <dbReference type="ARBA" id="ARBA00023002"/>
    </source>
</evidence>
<evidence type="ECO:0000256" key="3">
    <source>
        <dbReference type="RuleBase" id="RU000363"/>
    </source>
</evidence>
<dbReference type="PANTHER" id="PTHR24320:SF283">
    <property type="entry name" value="RETINOL DEHYDROGENASE 11"/>
    <property type="match status" value="1"/>
</dbReference>
<sequence length="321" mass="35002">MATSRELEWTTTGKEVVDAFADYVKGRTFLITGPSIGGIGEETAYALSLAQPTALFLAGRNISKVQPLIDRIHATNPSIAVHFIQLALDDIQSVRRAAAAILALNVPLDVIINNAGIMFCPFALTPQGIESQFGTNHIGHFLLTNLLLPAMRQGGRIVNVSSSGHFFSGIRFTDPNFTKGYDFVDAYGQSKTANILHALSLAERLRDRNIKAYSVHPGSISTGLQVHITPETVAPAIARAKETWPREFVATSLERERKTLEQGCSTTLVAALDPALDQHNGAFLYDCQLANHLVADHAKKLEDAERLWKLSEELVNGTFTP</sequence>
<dbReference type="STRING" id="913774.A0A0C3DA04"/>
<evidence type="ECO:0008006" key="6">
    <source>
        <dbReference type="Google" id="ProtNLM"/>
    </source>
</evidence>
<dbReference type="EMBL" id="KN832870">
    <property type="protein sequence ID" value="KIN08149.1"/>
    <property type="molecule type" value="Genomic_DNA"/>
</dbReference>
<dbReference type="InParanoid" id="A0A0C3DA04"/>
<organism evidence="4 5">
    <name type="scientific">Oidiodendron maius (strain Zn)</name>
    <dbReference type="NCBI Taxonomy" id="913774"/>
    <lineage>
        <taxon>Eukaryota</taxon>
        <taxon>Fungi</taxon>
        <taxon>Dikarya</taxon>
        <taxon>Ascomycota</taxon>
        <taxon>Pezizomycotina</taxon>
        <taxon>Leotiomycetes</taxon>
        <taxon>Leotiomycetes incertae sedis</taxon>
        <taxon>Myxotrichaceae</taxon>
        <taxon>Oidiodendron</taxon>
    </lineage>
</organism>
<dbReference type="AlphaFoldDB" id="A0A0C3DA04"/>
<dbReference type="PANTHER" id="PTHR24320">
    <property type="entry name" value="RETINOL DEHYDROGENASE"/>
    <property type="match status" value="1"/>
</dbReference>
<reference evidence="4 5" key="1">
    <citation type="submission" date="2014-04" db="EMBL/GenBank/DDBJ databases">
        <authorList>
            <consortium name="DOE Joint Genome Institute"/>
            <person name="Kuo A."/>
            <person name="Martino E."/>
            <person name="Perotto S."/>
            <person name="Kohler A."/>
            <person name="Nagy L.G."/>
            <person name="Floudas D."/>
            <person name="Copeland A."/>
            <person name="Barry K.W."/>
            <person name="Cichocki N."/>
            <person name="Veneault-Fourrey C."/>
            <person name="LaButti K."/>
            <person name="Lindquist E.A."/>
            <person name="Lipzen A."/>
            <person name="Lundell T."/>
            <person name="Morin E."/>
            <person name="Murat C."/>
            <person name="Sun H."/>
            <person name="Tunlid A."/>
            <person name="Henrissat B."/>
            <person name="Grigoriev I.V."/>
            <person name="Hibbett D.S."/>
            <person name="Martin F."/>
            <person name="Nordberg H.P."/>
            <person name="Cantor M.N."/>
            <person name="Hua S.X."/>
        </authorList>
    </citation>
    <scope>NUCLEOTIDE SEQUENCE [LARGE SCALE GENOMIC DNA]</scope>
    <source>
        <strain evidence="4 5">Zn</strain>
    </source>
</reference>
<proteinExistence type="inferred from homology"/>
<dbReference type="InterPro" id="IPR002347">
    <property type="entry name" value="SDR_fam"/>
</dbReference>
<keyword evidence="2" id="KW-0560">Oxidoreductase</keyword>
<dbReference type="SUPFAM" id="SSF51735">
    <property type="entry name" value="NAD(P)-binding Rossmann-fold domains"/>
    <property type="match status" value="1"/>
</dbReference>
<dbReference type="PRINTS" id="PR00080">
    <property type="entry name" value="SDRFAMILY"/>
</dbReference>
<dbReference type="InterPro" id="IPR036291">
    <property type="entry name" value="NAD(P)-bd_dom_sf"/>
</dbReference>
<dbReference type="OrthoDB" id="191139at2759"/>
<dbReference type="Gene3D" id="3.40.50.720">
    <property type="entry name" value="NAD(P)-binding Rossmann-like Domain"/>
    <property type="match status" value="1"/>
</dbReference>
<keyword evidence="5" id="KW-1185">Reference proteome</keyword>
<accession>A0A0C3DA04</accession>
<name>A0A0C3DA04_OIDMZ</name>
<evidence type="ECO:0000256" key="1">
    <source>
        <dbReference type="ARBA" id="ARBA00006484"/>
    </source>
</evidence>